<keyword evidence="6" id="KW-0675">Receptor</keyword>
<organism evidence="11 12">
    <name type="scientific">Paralvinella palmiformis</name>
    <dbReference type="NCBI Taxonomy" id="53620"/>
    <lineage>
        <taxon>Eukaryota</taxon>
        <taxon>Metazoa</taxon>
        <taxon>Spiralia</taxon>
        <taxon>Lophotrochozoa</taxon>
        <taxon>Annelida</taxon>
        <taxon>Polychaeta</taxon>
        <taxon>Sedentaria</taxon>
        <taxon>Canalipalpata</taxon>
        <taxon>Terebellida</taxon>
        <taxon>Terebelliformia</taxon>
        <taxon>Alvinellidae</taxon>
        <taxon>Paralvinella</taxon>
    </lineage>
</organism>
<proteinExistence type="predicted"/>
<dbReference type="SMART" id="SM00219">
    <property type="entry name" value="TyrKc"/>
    <property type="match status" value="1"/>
</dbReference>
<feature type="region of interest" description="Disordered" evidence="8">
    <location>
        <begin position="78"/>
        <end position="109"/>
    </location>
</feature>
<name>A0AAD9JKH4_9ANNE</name>
<evidence type="ECO:0000256" key="7">
    <source>
        <dbReference type="ARBA" id="ARBA00023180"/>
    </source>
</evidence>
<dbReference type="GO" id="GO:0005524">
    <property type="term" value="F:ATP binding"/>
    <property type="evidence" value="ECO:0007669"/>
    <property type="project" value="InterPro"/>
</dbReference>
<dbReference type="PRINTS" id="PR00109">
    <property type="entry name" value="TYRKINASE"/>
</dbReference>
<dbReference type="GO" id="GO:0007169">
    <property type="term" value="P:cell surface receptor protein tyrosine kinase signaling pathway"/>
    <property type="evidence" value="ECO:0007669"/>
    <property type="project" value="TreeGrafter"/>
</dbReference>
<dbReference type="InterPro" id="IPR050122">
    <property type="entry name" value="RTK"/>
</dbReference>
<evidence type="ECO:0000259" key="10">
    <source>
        <dbReference type="PROSITE" id="PS50011"/>
    </source>
</evidence>
<keyword evidence="4 9" id="KW-1133">Transmembrane helix</keyword>
<evidence type="ECO:0000313" key="11">
    <source>
        <dbReference type="EMBL" id="KAK2154322.1"/>
    </source>
</evidence>
<gene>
    <name evidence="11" type="ORF">LSH36_271g06030</name>
</gene>
<reference evidence="11" key="1">
    <citation type="journal article" date="2023" name="Mol. Biol. Evol.">
        <title>Third-Generation Sequencing Reveals the Adaptive Role of the Epigenome in Three Deep-Sea Polychaetes.</title>
        <authorList>
            <person name="Perez M."/>
            <person name="Aroh O."/>
            <person name="Sun Y."/>
            <person name="Lan Y."/>
            <person name="Juniper S.K."/>
            <person name="Young C.R."/>
            <person name="Angers B."/>
            <person name="Qian P.Y."/>
        </authorList>
    </citation>
    <scope>NUCLEOTIDE SEQUENCE</scope>
    <source>
        <strain evidence="11">P08H-3</strain>
    </source>
</reference>
<dbReference type="InterPro" id="IPR020635">
    <property type="entry name" value="Tyr_kinase_cat_dom"/>
</dbReference>
<protein>
    <recommendedName>
        <fullName evidence="10">Protein kinase domain-containing protein</fullName>
    </recommendedName>
</protein>
<evidence type="ECO:0000256" key="8">
    <source>
        <dbReference type="SAM" id="MobiDB-lite"/>
    </source>
</evidence>
<dbReference type="PROSITE" id="PS50011">
    <property type="entry name" value="PROTEIN_KINASE_DOM"/>
    <property type="match status" value="1"/>
</dbReference>
<evidence type="ECO:0000256" key="1">
    <source>
        <dbReference type="ARBA" id="ARBA00004167"/>
    </source>
</evidence>
<keyword evidence="3" id="KW-0732">Signal</keyword>
<feature type="transmembrane region" description="Helical" evidence="9">
    <location>
        <begin position="49"/>
        <end position="72"/>
    </location>
</feature>
<dbReference type="PANTHER" id="PTHR24416">
    <property type="entry name" value="TYROSINE-PROTEIN KINASE RECEPTOR"/>
    <property type="match status" value="1"/>
</dbReference>
<sequence>MIVFFLNSKVYHICSLGGKDHSQVGWFDPDHNKTLDAISTLQATPTNMFYIAVGCACGFIVLVALIVALYYVKSQKSSPTGERLSETSSSKGLTNHTTQSFLRPETPSNSVTNLFPNDYHCLGDNENRPIKWLAPEALQDKKFTPASDVWSFGVLLWELMMMGLQPYSDIDPFEMLTYLKEGYRIAQPPNCPDQLFAVMACCWAVAPDERPKITQLQLCLQDFYQALGRFV</sequence>
<evidence type="ECO:0000256" key="3">
    <source>
        <dbReference type="ARBA" id="ARBA00022729"/>
    </source>
</evidence>
<dbReference type="Gene3D" id="1.10.510.10">
    <property type="entry name" value="Transferase(Phosphotransferase) domain 1"/>
    <property type="match status" value="1"/>
</dbReference>
<comment type="subcellular location">
    <subcellularLocation>
        <location evidence="1">Membrane</location>
        <topology evidence="1">Single-pass membrane protein</topology>
    </subcellularLocation>
</comment>
<dbReference type="Pfam" id="PF07714">
    <property type="entry name" value="PK_Tyr_Ser-Thr"/>
    <property type="match status" value="1"/>
</dbReference>
<evidence type="ECO:0000256" key="2">
    <source>
        <dbReference type="ARBA" id="ARBA00022692"/>
    </source>
</evidence>
<dbReference type="GO" id="GO:0043235">
    <property type="term" value="C:receptor complex"/>
    <property type="evidence" value="ECO:0007669"/>
    <property type="project" value="TreeGrafter"/>
</dbReference>
<dbReference type="InterPro" id="IPR000719">
    <property type="entry name" value="Prot_kinase_dom"/>
</dbReference>
<evidence type="ECO:0000313" key="12">
    <source>
        <dbReference type="Proteomes" id="UP001208570"/>
    </source>
</evidence>
<evidence type="ECO:0000256" key="6">
    <source>
        <dbReference type="ARBA" id="ARBA00023170"/>
    </source>
</evidence>
<keyword evidence="5 9" id="KW-0472">Membrane</keyword>
<dbReference type="InterPro" id="IPR011009">
    <property type="entry name" value="Kinase-like_dom_sf"/>
</dbReference>
<dbReference type="SUPFAM" id="SSF56112">
    <property type="entry name" value="Protein kinase-like (PK-like)"/>
    <property type="match status" value="1"/>
</dbReference>
<dbReference type="InterPro" id="IPR001245">
    <property type="entry name" value="Ser-Thr/Tyr_kinase_cat_dom"/>
</dbReference>
<dbReference type="GO" id="GO:0005886">
    <property type="term" value="C:plasma membrane"/>
    <property type="evidence" value="ECO:0007669"/>
    <property type="project" value="TreeGrafter"/>
</dbReference>
<feature type="domain" description="Protein kinase" evidence="10">
    <location>
        <begin position="1"/>
        <end position="224"/>
    </location>
</feature>
<dbReference type="PANTHER" id="PTHR24416:SF349">
    <property type="entry name" value="TYROSINE-PROTEIN KINASE RYK"/>
    <property type="match status" value="1"/>
</dbReference>
<comment type="caution">
    <text evidence="11">The sequence shown here is derived from an EMBL/GenBank/DDBJ whole genome shotgun (WGS) entry which is preliminary data.</text>
</comment>
<evidence type="ECO:0000256" key="5">
    <source>
        <dbReference type="ARBA" id="ARBA00023136"/>
    </source>
</evidence>
<dbReference type="FunFam" id="1.10.510.10:FF:000986">
    <property type="entry name" value="Protein tyrosine kinase 2aa"/>
    <property type="match status" value="1"/>
</dbReference>
<keyword evidence="12" id="KW-1185">Reference proteome</keyword>
<dbReference type="GO" id="GO:0007409">
    <property type="term" value="P:axonogenesis"/>
    <property type="evidence" value="ECO:0007669"/>
    <property type="project" value="TreeGrafter"/>
</dbReference>
<dbReference type="Proteomes" id="UP001208570">
    <property type="component" value="Unassembled WGS sequence"/>
</dbReference>
<evidence type="ECO:0000256" key="9">
    <source>
        <dbReference type="SAM" id="Phobius"/>
    </source>
</evidence>
<keyword evidence="2 9" id="KW-0812">Transmembrane</keyword>
<accession>A0AAD9JKH4</accession>
<keyword evidence="7" id="KW-0325">Glycoprotein</keyword>
<dbReference type="GO" id="GO:0004713">
    <property type="term" value="F:protein tyrosine kinase activity"/>
    <property type="evidence" value="ECO:0007669"/>
    <property type="project" value="InterPro"/>
</dbReference>
<dbReference type="GO" id="GO:0010976">
    <property type="term" value="P:positive regulation of neuron projection development"/>
    <property type="evidence" value="ECO:0007669"/>
    <property type="project" value="TreeGrafter"/>
</dbReference>
<dbReference type="GO" id="GO:0051897">
    <property type="term" value="P:positive regulation of phosphatidylinositol 3-kinase/protein kinase B signal transduction"/>
    <property type="evidence" value="ECO:0007669"/>
    <property type="project" value="TreeGrafter"/>
</dbReference>
<dbReference type="EMBL" id="JAODUP010000271">
    <property type="protein sequence ID" value="KAK2154322.1"/>
    <property type="molecule type" value="Genomic_DNA"/>
</dbReference>
<dbReference type="AlphaFoldDB" id="A0AAD9JKH4"/>
<evidence type="ECO:0000256" key="4">
    <source>
        <dbReference type="ARBA" id="ARBA00022989"/>
    </source>
</evidence>